<dbReference type="EMBL" id="BAAATR010000112">
    <property type="protein sequence ID" value="GAA2282991.1"/>
    <property type="molecule type" value="Genomic_DNA"/>
</dbReference>
<organism evidence="2 3">
    <name type="scientific">Kitasatospora cystarginea</name>
    <dbReference type="NCBI Taxonomy" id="58350"/>
    <lineage>
        <taxon>Bacteria</taxon>
        <taxon>Bacillati</taxon>
        <taxon>Actinomycetota</taxon>
        <taxon>Actinomycetes</taxon>
        <taxon>Kitasatosporales</taxon>
        <taxon>Streptomycetaceae</taxon>
        <taxon>Kitasatospora</taxon>
    </lineage>
</organism>
<dbReference type="SUPFAM" id="SSF55729">
    <property type="entry name" value="Acyl-CoA N-acyltransferases (Nat)"/>
    <property type="match status" value="1"/>
</dbReference>
<dbReference type="CDD" id="cd04301">
    <property type="entry name" value="NAT_SF"/>
    <property type="match status" value="1"/>
</dbReference>
<dbReference type="InterPro" id="IPR000182">
    <property type="entry name" value="GNAT_dom"/>
</dbReference>
<evidence type="ECO:0000259" key="1">
    <source>
        <dbReference type="PROSITE" id="PS51186"/>
    </source>
</evidence>
<proteinExistence type="predicted"/>
<dbReference type="PANTHER" id="PTHR43233:SF1">
    <property type="entry name" value="FAMILY N-ACETYLTRANSFERASE, PUTATIVE (AFU_ORTHOLOGUE AFUA_6G03350)-RELATED"/>
    <property type="match status" value="1"/>
</dbReference>
<reference evidence="2 3" key="1">
    <citation type="journal article" date="2019" name="Int. J. Syst. Evol. Microbiol.">
        <title>The Global Catalogue of Microorganisms (GCM) 10K type strain sequencing project: providing services to taxonomists for standard genome sequencing and annotation.</title>
        <authorList>
            <consortium name="The Broad Institute Genomics Platform"/>
            <consortium name="The Broad Institute Genome Sequencing Center for Infectious Disease"/>
            <person name="Wu L."/>
            <person name="Ma J."/>
        </authorList>
    </citation>
    <scope>NUCLEOTIDE SEQUENCE [LARGE SCALE GENOMIC DNA]</scope>
    <source>
        <strain evidence="2 3">JCM 7356</strain>
    </source>
</reference>
<dbReference type="PANTHER" id="PTHR43233">
    <property type="entry name" value="FAMILY N-ACETYLTRANSFERASE, PUTATIVE (AFU_ORTHOLOGUE AFUA_6G03350)-RELATED"/>
    <property type="match status" value="1"/>
</dbReference>
<protein>
    <submittedName>
        <fullName evidence="2">GNAT family N-acetyltransferase</fullName>
    </submittedName>
</protein>
<gene>
    <name evidence="2" type="ORF">GCM10010430_80820</name>
</gene>
<accession>A0ABN3F340</accession>
<evidence type="ECO:0000313" key="3">
    <source>
        <dbReference type="Proteomes" id="UP001500305"/>
    </source>
</evidence>
<evidence type="ECO:0000313" key="2">
    <source>
        <dbReference type="EMBL" id="GAA2282991.1"/>
    </source>
</evidence>
<name>A0ABN3F340_9ACTN</name>
<comment type="caution">
    <text evidence="2">The sequence shown here is derived from an EMBL/GenBank/DDBJ whole genome shotgun (WGS) entry which is preliminary data.</text>
</comment>
<dbReference type="InterPro" id="IPR016181">
    <property type="entry name" value="Acyl_CoA_acyltransferase"/>
</dbReference>
<dbReference type="PROSITE" id="PS51186">
    <property type="entry name" value="GNAT"/>
    <property type="match status" value="1"/>
</dbReference>
<dbReference type="Proteomes" id="UP001500305">
    <property type="component" value="Unassembled WGS sequence"/>
</dbReference>
<sequence length="160" mass="17838">MPIFRVRGGPLVLPSEGVITCRDDGYRIDTDPDRLDTVLIHHWLSTDAFWALGRSRETVEQAIRASVNFGVYAADGSQTGYARVVTDLATFAWLCDVYIDRDHRGLGLGTWLAAAVRDHLAPYTLKRVMLSTLDAHGVYAKVDFVPFPDPQKLMIMSFAP</sequence>
<dbReference type="Pfam" id="PF00583">
    <property type="entry name" value="Acetyltransf_1"/>
    <property type="match status" value="1"/>
</dbReference>
<keyword evidence="3" id="KW-1185">Reference proteome</keyword>
<dbReference type="Gene3D" id="3.40.630.30">
    <property type="match status" value="1"/>
</dbReference>
<feature type="domain" description="N-acetyltransferase" evidence="1">
    <location>
        <begin position="28"/>
        <end position="159"/>
    </location>
</feature>
<dbReference type="InterPro" id="IPR053144">
    <property type="entry name" value="Acetyltransferase_Butenolide"/>
</dbReference>